<evidence type="ECO:0000313" key="6">
    <source>
        <dbReference type="Proteomes" id="UP001152795"/>
    </source>
</evidence>
<dbReference type="Proteomes" id="UP001152795">
    <property type="component" value="Unassembled WGS sequence"/>
</dbReference>
<dbReference type="GO" id="GO:0090374">
    <property type="term" value="P:oligopeptide export from mitochondrion"/>
    <property type="evidence" value="ECO:0007669"/>
    <property type="project" value="TreeGrafter"/>
</dbReference>
<dbReference type="AlphaFoldDB" id="A0A6S7J6K6"/>
<evidence type="ECO:0000256" key="4">
    <source>
        <dbReference type="ARBA" id="ARBA00023136"/>
    </source>
</evidence>
<evidence type="ECO:0000256" key="1">
    <source>
        <dbReference type="ARBA" id="ARBA00004141"/>
    </source>
</evidence>
<feature type="non-terminal residue" evidence="5">
    <location>
        <position position="198"/>
    </location>
</feature>
<keyword evidence="2" id="KW-0812">Transmembrane</keyword>
<name>A0A6S7J6K6_PARCT</name>
<comment type="subcellular location">
    <subcellularLocation>
        <location evidence="1">Membrane</location>
        <topology evidence="1">Multi-pass membrane protein</topology>
    </subcellularLocation>
</comment>
<dbReference type="InterPro" id="IPR011527">
    <property type="entry name" value="ABC1_TM_dom"/>
</dbReference>
<dbReference type="PROSITE" id="PS50929">
    <property type="entry name" value="ABC_TM1F"/>
    <property type="match status" value="1"/>
</dbReference>
<dbReference type="Gene3D" id="1.20.1560.10">
    <property type="entry name" value="ABC transporter type 1, transmembrane domain"/>
    <property type="match status" value="1"/>
</dbReference>
<dbReference type="PANTHER" id="PTHR43394:SF27">
    <property type="entry name" value="ATP-DEPENDENT TRANSLOCASE ABCB1-LIKE"/>
    <property type="match status" value="1"/>
</dbReference>
<dbReference type="GO" id="GO:0015421">
    <property type="term" value="F:ABC-type oligopeptide transporter activity"/>
    <property type="evidence" value="ECO:0007669"/>
    <property type="project" value="TreeGrafter"/>
</dbReference>
<dbReference type="GO" id="GO:0005524">
    <property type="term" value="F:ATP binding"/>
    <property type="evidence" value="ECO:0007669"/>
    <property type="project" value="InterPro"/>
</dbReference>
<keyword evidence="4" id="KW-0472">Membrane</keyword>
<keyword evidence="3" id="KW-1133">Transmembrane helix</keyword>
<evidence type="ECO:0000256" key="3">
    <source>
        <dbReference type="ARBA" id="ARBA00022989"/>
    </source>
</evidence>
<dbReference type="SUPFAM" id="SSF90123">
    <property type="entry name" value="ABC transporter transmembrane region"/>
    <property type="match status" value="1"/>
</dbReference>
<dbReference type="InterPro" id="IPR039421">
    <property type="entry name" value="Type_1_exporter"/>
</dbReference>
<dbReference type="PANTHER" id="PTHR43394">
    <property type="entry name" value="ATP-DEPENDENT PERMEASE MDL1, MITOCHONDRIAL"/>
    <property type="match status" value="1"/>
</dbReference>
<protein>
    <submittedName>
        <fullName evidence="5">Multidrug resistance 1-like</fullName>
    </submittedName>
</protein>
<evidence type="ECO:0000256" key="2">
    <source>
        <dbReference type="ARBA" id="ARBA00022692"/>
    </source>
</evidence>
<keyword evidence="6" id="KW-1185">Reference proteome</keyword>
<dbReference type="EMBL" id="CACRXK020014042">
    <property type="protein sequence ID" value="CAB4026158.1"/>
    <property type="molecule type" value="Genomic_DNA"/>
</dbReference>
<feature type="non-terminal residue" evidence="5">
    <location>
        <position position="1"/>
    </location>
</feature>
<evidence type="ECO:0000313" key="5">
    <source>
        <dbReference type="EMBL" id="CAB4026158.1"/>
    </source>
</evidence>
<accession>A0A6S7J6K6</accession>
<dbReference type="GO" id="GO:0005743">
    <property type="term" value="C:mitochondrial inner membrane"/>
    <property type="evidence" value="ECO:0007669"/>
    <property type="project" value="TreeGrafter"/>
</dbReference>
<dbReference type="CDD" id="cd18577">
    <property type="entry name" value="ABC_6TM_Pgp_ABCB1_D1_like"/>
    <property type="match status" value="1"/>
</dbReference>
<gene>
    <name evidence="5" type="ORF">PACLA_8A089122</name>
</gene>
<sequence length="198" mass="21878">DQGGGVPVVPIRELLRFSDQTDRMLLAIAVLGCFLYGSITPGQFILLGSLTQDIADYGICIRNNCSDPLDLEDSMTTVSIWYVGLAAGNFFFSWLGIGLFGYSAERQVHKIRLALFRNAIHQEIGWFDKHSSGEILSRLSEDINKIGDGIGAKFGRIICSLIGFFVGYIIGFVYCWRLAFVMLSQLPLLFLCGGMMAT</sequence>
<dbReference type="OrthoDB" id="6515795at2759"/>
<reference evidence="5" key="1">
    <citation type="submission" date="2020-04" db="EMBL/GenBank/DDBJ databases">
        <authorList>
            <person name="Alioto T."/>
            <person name="Alioto T."/>
            <person name="Gomez Garrido J."/>
        </authorList>
    </citation>
    <scope>NUCLEOTIDE SEQUENCE</scope>
    <source>
        <strain evidence="5">A484AB</strain>
    </source>
</reference>
<organism evidence="5 6">
    <name type="scientific">Paramuricea clavata</name>
    <name type="common">Red gorgonian</name>
    <name type="synonym">Violescent sea-whip</name>
    <dbReference type="NCBI Taxonomy" id="317549"/>
    <lineage>
        <taxon>Eukaryota</taxon>
        <taxon>Metazoa</taxon>
        <taxon>Cnidaria</taxon>
        <taxon>Anthozoa</taxon>
        <taxon>Octocorallia</taxon>
        <taxon>Malacalcyonacea</taxon>
        <taxon>Plexauridae</taxon>
        <taxon>Paramuricea</taxon>
    </lineage>
</organism>
<dbReference type="Pfam" id="PF00664">
    <property type="entry name" value="ABC_membrane"/>
    <property type="match status" value="1"/>
</dbReference>
<proteinExistence type="predicted"/>
<dbReference type="InterPro" id="IPR036640">
    <property type="entry name" value="ABC1_TM_sf"/>
</dbReference>
<comment type="caution">
    <text evidence="5">The sequence shown here is derived from an EMBL/GenBank/DDBJ whole genome shotgun (WGS) entry which is preliminary data.</text>
</comment>